<dbReference type="RefSeq" id="WP_201366814.1">
    <property type="nucleotide sequence ID" value="NZ_BNJJ01000034.1"/>
</dbReference>
<feature type="transmembrane region" description="Helical" evidence="6">
    <location>
        <begin position="252"/>
        <end position="279"/>
    </location>
</feature>
<feature type="transmembrane region" description="Helical" evidence="6">
    <location>
        <begin position="23"/>
        <end position="48"/>
    </location>
</feature>
<feature type="transmembrane region" description="Helical" evidence="6">
    <location>
        <begin position="96"/>
        <end position="116"/>
    </location>
</feature>
<protein>
    <submittedName>
        <fullName evidence="7">MFS transporter</fullName>
    </submittedName>
</protein>
<feature type="transmembrane region" description="Helical" evidence="6">
    <location>
        <begin position="421"/>
        <end position="439"/>
    </location>
</feature>
<comment type="caution">
    <text evidence="7">The sequence shown here is derived from an EMBL/GenBank/DDBJ whole genome shotgun (WGS) entry which is preliminary data.</text>
</comment>
<dbReference type="Pfam" id="PF07690">
    <property type="entry name" value="MFS_1"/>
    <property type="match status" value="1"/>
</dbReference>
<keyword evidence="2" id="KW-1003">Cell membrane</keyword>
<keyword evidence="5 6" id="KW-0472">Membrane</keyword>
<evidence type="ECO:0000313" key="7">
    <source>
        <dbReference type="EMBL" id="GHO89287.1"/>
    </source>
</evidence>
<gene>
    <name evidence="7" type="ORF">KSZ_72930</name>
</gene>
<dbReference type="EMBL" id="BNJJ01000034">
    <property type="protein sequence ID" value="GHO89287.1"/>
    <property type="molecule type" value="Genomic_DNA"/>
</dbReference>
<feature type="transmembrane region" description="Helical" evidence="6">
    <location>
        <begin position="60"/>
        <end position="84"/>
    </location>
</feature>
<feature type="transmembrane region" description="Helical" evidence="6">
    <location>
        <begin position="169"/>
        <end position="190"/>
    </location>
</feature>
<dbReference type="InterPro" id="IPR011701">
    <property type="entry name" value="MFS"/>
</dbReference>
<keyword evidence="4 6" id="KW-1133">Transmembrane helix</keyword>
<feature type="transmembrane region" description="Helical" evidence="6">
    <location>
        <begin position="196"/>
        <end position="215"/>
    </location>
</feature>
<feature type="transmembrane region" description="Helical" evidence="6">
    <location>
        <begin position="285"/>
        <end position="308"/>
    </location>
</feature>
<evidence type="ECO:0000256" key="3">
    <source>
        <dbReference type="ARBA" id="ARBA00022692"/>
    </source>
</evidence>
<evidence type="ECO:0000256" key="5">
    <source>
        <dbReference type="ARBA" id="ARBA00023136"/>
    </source>
</evidence>
<evidence type="ECO:0000256" key="4">
    <source>
        <dbReference type="ARBA" id="ARBA00022989"/>
    </source>
</evidence>
<evidence type="ECO:0000313" key="8">
    <source>
        <dbReference type="Proteomes" id="UP000635565"/>
    </source>
</evidence>
<dbReference type="SUPFAM" id="SSF103473">
    <property type="entry name" value="MFS general substrate transporter"/>
    <property type="match status" value="1"/>
</dbReference>
<keyword evidence="3 6" id="KW-0812">Transmembrane</keyword>
<keyword evidence="8" id="KW-1185">Reference proteome</keyword>
<dbReference type="Proteomes" id="UP000635565">
    <property type="component" value="Unassembled WGS sequence"/>
</dbReference>
<reference evidence="7 8" key="1">
    <citation type="journal article" date="2021" name="Int. J. Syst. Evol. Microbiol.">
        <title>Reticulibacter mediterranei gen. nov., sp. nov., within the new family Reticulibacteraceae fam. nov., and Ktedonospora formicarum gen. nov., sp. nov., Ktedonobacter robiniae sp. nov., Dictyobacter formicarum sp. nov. and Dictyobacter arantiisoli sp. nov., belonging to the class Ktedonobacteria.</title>
        <authorList>
            <person name="Yabe S."/>
            <person name="Zheng Y."/>
            <person name="Wang C.M."/>
            <person name="Sakai Y."/>
            <person name="Abe K."/>
            <person name="Yokota A."/>
            <person name="Donadio S."/>
            <person name="Cavaletti L."/>
            <person name="Monciardini P."/>
        </authorList>
    </citation>
    <scope>NUCLEOTIDE SEQUENCE [LARGE SCALE GENOMIC DNA]</scope>
    <source>
        <strain evidence="7 8">SOSP1-9</strain>
    </source>
</reference>
<name>A0ABQ3VTT3_9CHLR</name>
<proteinExistence type="predicted"/>
<accession>A0ABQ3VTT3</accession>
<evidence type="ECO:0000256" key="6">
    <source>
        <dbReference type="SAM" id="Phobius"/>
    </source>
</evidence>
<evidence type="ECO:0000256" key="2">
    <source>
        <dbReference type="ARBA" id="ARBA00022475"/>
    </source>
</evidence>
<feature type="transmembrane region" description="Helical" evidence="6">
    <location>
        <begin position="320"/>
        <end position="337"/>
    </location>
</feature>
<dbReference type="PANTHER" id="PTHR23513:SF6">
    <property type="entry name" value="MAJOR FACILITATOR SUPERFAMILY ASSOCIATED DOMAIN-CONTAINING PROTEIN"/>
    <property type="match status" value="1"/>
</dbReference>
<dbReference type="Gene3D" id="1.20.1250.20">
    <property type="entry name" value="MFS general substrate transporter like domains"/>
    <property type="match status" value="1"/>
</dbReference>
<feature type="transmembrane region" description="Helical" evidence="6">
    <location>
        <begin position="343"/>
        <end position="367"/>
    </location>
</feature>
<organism evidence="7 8">
    <name type="scientific">Dictyobacter formicarum</name>
    <dbReference type="NCBI Taxonomy" id="2778368"/>
    <lineage>
        <taxon>Bacteria</taxon>
        <taxon>Bacillati</taxon>
        <taxon>Chloroflexota</taxon>
        <taxon>Ktedonobacteria</taxon>
        <taxon>Ktedonobacterales</taxon>
        <taxon>Dictyobacteraceae</taxon>
        <taxon>Dictyobacter</taxon>
    </lineage>
</organism>
<dbReference type="CDD" id="cd06173">
    <property type="entry name" value="MFS_MefA_like"/>
    <property type="match status" value="1"/>
</dbReference>
<dbReference type="PANTHER" id="PTHR23513">
    <property type="entry name" value="INTEGRAL MEMBRANE EFFLUX PROTEIN-RELATED"/>
    <property type="match status" value="1"/>
</dbReference>
<sequence>MLHHSQKRLAYWRQHALLINRNYTLLWLGGTVSLIGDTLFTTMLILWIGTLLHNQSAAPLAVSGVMLAAALPALLIGPFAGVFVDRWPKQKTMRTMDALRAMLVFSLLLISGPLPLPALDAATKALPLSIKLTVIYLVVAAVSSLSQFFNPSAKALLKEIVSEEQLTRASALSIGTGMFGWAIGSTFAGICYVYLGAGWAIALNAASFVWSWALVRRMHVSEPAIAAAARQEKLRHVFTELRDGLRFIKGHLLLRTIMLTQSLFQFGWESLSMLALFYITQNLHVPMSLFGLFSAVPSIGGILGTCFVDRYATKIGAARVYYRAMIFSGIMVVLSTVPNQSFIALVGFSLINITNSQAEVIVGPLILNATPEKMVGRVFSTLGTVMTISSLLATFLSGYFSSTLLHGVAIHLYTGELNATNILNICAGVTILVSGLHAYRRFRRLR</sequence>
<dbReference type="InterPro" id="IPR036259">
    <property type="entry name" value="MFS_trans_sf"/>
</dbReference>
<comment type="subcellular location">
    <subcellularLocation>
        <location evidence="1">Cell membrane</location>
        <topology evidence="1">Multi-pass membrane protein</topology>
    </subcellularLocation>
</comment>
<feature type="transmembrane region" description="Helical" evidence="6">
    <location>
        <begin position="128"/>
        <end position="149"/>
    </location>
</feature>
<evidence type="ECO:0000256" key="1">
    <source>
        <dbReference type="ARBA" id="ARBA00004651"/>
    </source>
</evidence>
<feature type="transmembrane region" description="Helical" evidence="6">
    <location>
        <begin position="379"/>
        <end position="401"/>
    </location>
</feature>